<dbReference type="Proteomes" id="UP000063429">
    <property type="component" value="Chromosome"/>
</dbReference>
<accession>A0ABN4HW47</accession>
<evidence type="ECO:0000256" key="1">
    <source>
        <dbReference type="SAM" id="MobiDB-lite"/>
    </source>
</evidence>
<dbReference type="EMBL" id="CP011409">
    <property type="protein sequence ID" value="AKZ62223.1"/>
    <property type="molecule type" value="Genomic_DNA"/>
</dbReference>
<feature type="compositionally biased region" description="Basic residues" evidence="1">
    <location>
        <begin position="1"/>
        <end position="16"/>
    </location>
</feature>
<keyword evidence="3" id="KW-1185">Reference proteome</keyword>
<sequence length="233" mass="26319">MISSVRHKWIRATKKNQFREARNHENQGHAQHAGGSRRHCHHQQCRRAGRRQPEEIHRRQHRTRPQGRQADRARGADPARPPRSRDGKGGRHNPRVGDRTKNRRDPEEGARRQAGEAGESRQEEEQGARQAIDQSAFQARGAESACSKGQAGRPAAPCGRGEGAAGQNGERERPRCHQKSRTGPQNCGEIYQVIPEWISGARRLNYVNANRNPGVTAQTGRMSERIRRIDRET</sequence>
<feature type="region of interest" description="Disordered" evidence="1">
    <location>
        <begin position="1"/>
        <end position="187"/>
    </location>
</feature>
<evidence type="ECO:0000313" key="3">
    <source>
        <dbReference type="Proteomes" id="UP000063429"/>
    </source>
</evidence>
<proteinExistence type="predicted"/>
<feature type="compositionally biased region" description="Basic and acidic residues" evidence="1">
    <location>
        <begin position="83"/>
        <end position="127"/>
    </location>
</feature>
<evidence type="ECO:0000313" key="2">
    <source>
        <dbReference type="EMBL" id="AKZ62223.1"/>
    </source>
</evidence>
<reference evidence="3" key="1">
    <citation type="journal article" date="2015" name="Genome Announc.">
        <title>Complete Genome Sequence of Herbaspirillum hiltneri N3 (DSM 17495), Isolated from Surface-Sterilized Wheat Roots.</title>
        <authorList>
            <person name="Guizelini D."/>
            <person name="Saizaki P.M."/>
            <person name="Coimbra N.A."/>
            <person name="Weiss V.A."/>
            <person name="Faoro H."/>
            <person name="Sfeir M.Z."/>
            <person name="Baura V.A."/>
            <person name="Monteiro R.A."/>
            <person name="Chubatsu L.S."/>
            <person name="Souza E.M."/>
            <person name="Cruz L.M."/>
            <person name="Pedrosa F.O."/>
            <person name="Raittz R.T."/>
            <person name="Marchaukoski J.N."/>
            <person name="Steffens M.B."/>
        </authorList>
    </citation>
    <scope>NUCLEOTIDE SEQUENCE [LARGE SCALE GENOMIC DNA]</scope>
    <source>
        <strain evidence="3">N3</strain>
    </source>
</reference>
<feature type="compositionally biased region" description="Basic residues" evidence="1">
    <location>
        <begin position="35"/>
        <end position="50"/>
    </location>
</feature>
<protein>
    <submittedName>
        <fullName evidence="2">Uncharacterized protein</fullName>
    </submittedName>
</protein>
<name>A0ABN4HW47_9BURK</name>
<gene>
    <name evidence="2" type="ORF">F506_05690</name>
</gene>
<organism evidence="2 3">
    <name type="scientific">Herbaspirillum hiltneri N3</name>
    <dbReference type="NCBI Taxonomy" id="1262470"/>
    <lineage>
        <taxon>Bacteria</taxon>
        <taxon>Pseudomonadati</taxon>
        <taxon>Pseudomonadota</taxon>
        <taxon>Betaproteobacteria</taxon>
        <taxon>Burkholderiales</taxon>
        <taxon>Oxalobacteraceae</taxon>
        <taxon>Herbaspirillum</taxon>
    </lineage>
</organism>
<feature type="compositionally biased region" description="Basic and acidic residues" evidence="1">
    <location>
        <begin position="17"/>
        <end position="27"/>
    </location>
</feature>